<dbReference type="AlphaFoldDB" id="A0ABD2Q529"/>
<evidence type="ECO:0000313" key="4">
    <source>
        <dbReference type="Proteomes" id="UP001626550"/>
    </source>
</evidence>
<keyword evidence="4" id="KW-1185">Reference proteome</keyword>
<evidence type="ECO:0000259" key="2">
    <source>
        <dbReference type="Pfam" id="PF07779"/>
    </source>
</evidence>
<feature type="transmembrane region" description="Helical" evidence="1">
    <location>
        <begin position="205"/>
        <end position="222"/>
    </location>
</feature>
<reference evidence="3 4" key="1">
    <citation type="submission" date="2024-11" db="EMBL/GenBank/DDBJ databases">
        <title>Adaptive evolution of stress response genes in parasites aligns with host niche diversity.</title>
        <authorList>
            <person name="Hahn C."/>
            <person name="Resl P."/>
        </authorList>
    </citation>
    <scope>NUCLEOTIDE SEQUENCE [LARGE SCALE GENOMIC DNA]</scope>
    <source>
        <strain evidence="3">EGGRZ-B1_66</strain>
        <tissue evidence="3">Body</tissue>
    </source>
</reference>
<protein>
    <recommendedName>
        <fullName evidence="2">Cas1p 10 TM acyl transferase domain-containing protein</fullName>
    </recommendedName>
</protein>
<accession>A0ABD2Q529</accession>
<dbReference type="InterPro" id="IPR012419">
    <property type="entry name" value="Cas1_AcylTrans_dom"/>
</dbReference>
<sequence>MDVGEVVLLLKVLLFCALSQLVYLNYPLFQLIFGFGPQKILFTYSSTERDNLHEWYFRWSLDRFTTAYGLLVALALHALRRNGIIDFPAPVDEVTSGTIPNNTGWRRKSFQCFSKPWHCRLRNQSFCAVFSQLGKVKCRQFLPLCLCCLALLFFSVYITFAFTCTSKIQCTKTHPYLVIFPLYVAQYHIWLSADTHGILVMLPGYPVLNLVCTTFILVCVCFELRQLTLKLQSYLLPPNNYRLACNLLIYLSIAVLVDYSLRQQNT</sequence>
<gene>
    <name evidence="3" type="ORF">Ciccas_006690</name>
</gene>
<keyword evidence="1" id="KW-0472">Membrane</keyword>
<comment type="caution">
    <text evidence="3">The sequence shown here is derived from an EMBL/GenBank/DDBJ whole genome shotgun (WGS) entry which is preliminary data.</text>
</comment>
<dbReference type="Proteomes" id="UP001626550">
    <property type="component" value="Unassembled WGS sequence"/>
</dbReference>
<feature type="transmembrane region" description="Helical" evidence="1">
    <location>
        <begin position="176"/>
        <end position="193"/>
    </location>
</feature>
<keyword evidence="1" id="KW-0812">Transmembrane</keyword>
<evidence type="ECO:0000256" key="1">
    <source>
        <dbReference type="SAM" id="Phobius"/>
    </source>
</evidence>
<evidence type="ECO:0000313" key="3">
    <source>
        <dbReference type="EMBL" id="KAL3314690.1"/>
    </source>
</evidence>
<name>A0ABD2Q529_9PLAT</name>
<feature type="domain" description="Cas1p 10 TM acyl transferase" evidence="2">
    <location>
        <begin position="182"/>
        <end position="246"/>
    </location>
</feature>
<keyword evidence="1" id="KW-1133">Transmembrane helix</keyword>
<organism evidence="3 4">
    <name type="scientific">Cichlidogyrus casuarinus</name>
    <dbReference type="NCBI Taxonomy" id="1844966"/>
    <lineage>
        <taxon>Eukaryota</taxon>
        <taxon>Metazoa</taxon>
        <taxon>Spiralia</taxon>
        <taxon>Lophotrochozoa</taxon>
        <taxon>Platyhelminthes</taxon>
        <taxon>Monogenea</taxon>
        <taxon>Monopisthocotylea</taxon>
        <taxon>Dactylogyridea</taxon>
        <taxon>Ancyrocephalidae</taxon>
        <taxon>Cichlidogyrus</taxon>
    </lineage>
</organism>
<dbReference type="EMBL" id="JBJKFK010000930">
    <property type="protein sequence ID" value="KAL3314690.1"/>
    <property type="molecule type" value="Genomic_DNA"/>
</dbReference>
<feature type="transmembrane region" description="Helical" evidence="1">
    <location>
        <begin position="12"/>
        <end position="35"/>
    </location>
</feature>
<proteinExistence type="predicted"/>
<feature type="transmembrane region" description="Helical" evidence="1">
    <location>
        <begin position="141"/>
        <end position="164"/>
    </location>
</feature>
<dbReference type="Pfam" id="PF07779">
    <property type="entry name" value="Cas1_AcylT"/>
    <property type="match status" value="1"/>
</dbReference>